<dbReference type="GO" id="GO:0004109">
    <property type="term" value="F:coproporphyrinogen oxidase activity"/>
    <property type="evidence" value="ECO:0007669"/>
    <property type="project" value="InterPro"/>
</dbReference>
<evidence type="ECO:0000256" key="3">
    <source>
        <dbReference type="ARBA" id="ARBA00017228"/>
    </source>
</evidence>
<dbReference type="Pfam" id="PF06969">
    <property type="entry name" value="HemN_C"/>
    <property type="match status" value="1"/>
</dbReference>
<evidence type="ECO:0000313" key="12">
    <source>
        <dbReference type="EMBL" id="XBG66715.1"/>
    </source>
</evidence>
<dbReference type="EMBL" id="CP157197">
    <property type="protein sequence ID" value="XBG66715.1"/>
    <property type="molecule type" value="Genomic_DNA"/>
</dbReference>
<evidence type="ECO:0000256" key="5">
    <source>
        <dbReference type="ARBA" id="ARBA00022691"/>
    </source>
</evidence>
<dbReference type="SFLD" id="SFLDF00562">
    <property type="entry name" value="HemN-like__clustered_with_heat"/>
    <property type="match status" value="1"/>
</dbReference>
<dbReference type="InterPro" id="IPR007197">
    <property type="entry name" value="rSAM"/>
</dbReference>
<keyword evidence="9 10" id="KW-0143">Chaperone</keyword>
<dbReference type="RefSeq" id="WP_347939340.1">
    <property type="nucleotide sequence ID" value="NZ_CP157197.1"/>
</dbReference>
<comment type="similarity">
    <text evidence="2">Belongs to the anaerobic coproporphyrinogen-III oxidase family. HemW subfamily.</text>
</comment>
<dbReference type="PANTHER" id="PTHR13932">
    <property type="entry name" value="COPROPORPHYRINIGEN III OXIDASE"/>
    <property type="match status" value="1"/>
</dbReference>
<reference evidence="12" key="1">
    <citation type="submission" date="2024-05" db="EMBL/GenBank/DDBJ databases">
        <title>Characterization of a novel Rickettsia species. (Rickettsia oklahomia sp. nov.) from Amblyomma americanum ticks.</title>
        <authorList>
            <person name="Korla P.K."/>
            <person name="Karounos M."/>
            <person name="Wilson J.M."/>
            <person name="Little S.E."/>
            <person name="Qurollo B.A."/>
        </authorList>
    </citation>
    <scope>NUCLEOTIDE SEQUENCE</scope>
    <source>
        <strain evidence="12">Oklahoma-10</strain>
    </source>
</reference>
<comment type="cofactor">
    <cofactor evidence="1">
        <name>[4Fe-4S] cluster</name>
        <dbReference type="ChEBI" id="CHEBI:49883"/>
    </cofactor>
</comment>
<keyword evidence="4 10" id="KW-0349">Heme</keyword>
<dbReference type="GO" id="GO:0006779">
    <property type="term" value="P:porphyrin-containing compound biosynthetic process"/>
    <property type="evidence" value="ECO:0007669"/>
    <property type="project" value="InterPro"/>
</dbReference>
<dbReference type="CDD" id="cd01335">
    <property type="entry name" value="Radical_SAM"/>
    <property type="match status" value="1"/>
</dbReference>
<dbReference type="InterPro" id="IPR013785">
    <property type="entry name" value="Aldolase_TIM"/>
</dbReference>
<evidence type="ECO:0000256" key="1">
    <source>
        <dbReference type="ARBA" id="ARBA00001966"/>
    </source>
</evidence>
<dbReference type="PANTHER" id="PTHR13932:SF5">
    <property type="entry name" value="RADICAL S-ADENOSYL METHIONINE DOMAIN-CONTAINING PROTEIN 1, MITOCHONDRIAL"/>
    <property type="match status" value="1"/>
</dbReference>
<accession>A0AAU7C009</accession>
<evidence type="ECO:0000256" key="7">
    <source>
        <dbReference type="ARBA" id="ARBA00023004"/>
    </source>
</evidence>
<evidence type="ECO:0000256" key="10">
    <source>
        <dbReference type="RuleBase" id="RU364116"/>
    </source>
</evidence>
<dbReference type="AlphaFoldDB" id="A0AAU7C009"/>
<dbReference type="InterPro" id="IPR006638">
    <property type="entry name" value="Elp3/MiaA/NifB-like_rSAM"/>
</dbReference>
<dbReference type="KEGG" id="rof:AAGW17_02425"/>
<evidence type="ECO:0000256" key="4">
    <source>
        <dbReference type="ARBA" id="ARBA00022617"/>
    </source>
</evidence>
<keyword evidence="8 10" id="KW-0411">Iron-sulfur</keyword>
<gene>
    <name evidence="12" type="primary">hemW</name>
    <name evidence="12" type="ORF">AAGW17_02425</name>
</gene>
<dbReference type="InterPro" id="IPR004559">
    <property type="entry name" value="HemW-like"/>
</dbReference>
<dbReference type="NCBIfam" id="NF005133">
    <property type="entry name" value="PRK06582.1"/>
    <property type="match status" value="1"/>
</dbReference>
<evidence type="ECO:0000256" key="8">
    <source>
        <dbReference type="ARBA" id="ARBA00023014"/>
    </source>
</evidence>
<dbReference type="InterPro" id="IPR034505">
    <property type="entry name" value="Coproporphyrinogen-III_oxidase"/>
</dbReference>
<dbReference type="InterPro" id="IPR010723">
    <property type="entry name" value="HemN_C"/>
</dbReference>
<evidence type="ECO:0000256" key="6">
    <source>
        <dbReference type="ARBA" id="ARBA00022723"/>
    </source>
</evidence>
<protein>
    <recommendedName>
        <fullName evidence="3 10">Heme chaperone HemW</fullName>
    </recommendedName>
</protein>
<feature type="domain" description="Radical SAM core" evidence="11">
    <location>
        <begin position="1"/>
        <end position="235"/>
    </location>
</feature>
<dbReference type="GO" id="GO:0005737">
    <property type="term" value="C:cytoplasm"/>
    <property type="evidence" value="ECO:0007669"/>
    <property type="project" value="UniProtKB-SubCell"/>
</dbReference>
<dbReference type="SFLD" id="SFLDF00288">
    <property type="entry name" value="HemN-like__clustered_with_nucl"/>
    <property type="match status" value="1"/>
</dbReference>
<comment type="subcellular location">
    <subcellularLocation>
        <location evidence="10">Cytoplasm</location>
    </subcellularLocation>
</comment>
<evidence type="ECO:0000259" key="11">
    <source>
        <dbReference type="PROSITE" id="PS51918"/>
    </source>
</evidence>
<dbReference type="Gene3D" id="3.20.20.70">
    <property type="entry name" value="Aldolase class I"/>
    <property type="match status" value="1"/>
</dbReference>
<dbReference type="SFLD" id="SFLDG01065">
    <property type="entry name" value="anaerobic_coproporphyrinogen-I"/>
    <property type="match status" value="1"/>
</dbReference>
<dbReference type="PROSITE" id="PS51918">
    <property type="entry name" value="RADICAL_SAM"/>
    <property type="match status" value="1"/>
</dbReference>
<keyword evidence="5 10" id="KW-0949">S-adenosyl-L-methionine</keyword>
<dbReference type="SFLD" id="SFLDS00029">
    <property type="entry name" value="Radical_SAM"/>
    <property type="match status" value="1"/>
</dbReference>
<proteinExistence type="inferred from homology"/>
<dbReference type="GO" id="GO:0051539">
    <property type="term" value="F:4 iron, 4 sulfur cluster binding"/>
    <property type="evidence" value="ECO:0007669"/>
    <property type="project" value="UniProtKB-UniRule"/>
</dbReference>
<dbReference type="NCBIfam" id="TIGR00539">
    <property type="entry name" value="hemN_rel"/>
    <property type="match status" value="1"/>
</dbReference>
<evidence type="ECO:0000256" key="9">
    <source>
        <dbReference type="ARBA" id="ARBA00023186"/>
    </source>
</evidence>
<dbReference type="InterPro" id="IPR058240">
    <property type="entry name" value="rSAM_sf"/>
</dbReference>
<comment type="function">
    <text evidence="10">Probably acts as a heme chaperone, transferring heme to an unknown acceptor. Binds one molecule of heme per monomer, possibly covalently. Binds 1 [4Fe-4S] cluster. The cluster is coordinated with 3 cysteines and an exchangeable S-adenosyl-L-methionine.</text>
</comment>
<keyword evidence="7 10" id="KW-0408">Iron</keyword>
<organism evidence="12">
    <name type="scientific">Rickettsia oklahomensis</name>
    <dbReference type="NCBI Taxonomy" id="3141789"/>
    <lineage>
        <taxon>Bacteria</taxon>
        <taxon>Pseudomonadati</taxon>
        <taxon>Pseudomonadota</taxon>
        <taxon>Alphaproteobacteria</taxon>
        <taxon>Rickettsiales</taxon>
        <taxon>Rickettsiaceae</taxon>
        <taxon>Rickettsieae</taxon>
        <taxon>Rickettsia</taxon>
        <taxon>belli group</taxon>
    </lineage>
</organism>
<keyword evidence="6 10" id="KW-0479">Metal-binding</keyword>
<dbReference type="SMART" id="SM00729">
    <property type="entry name" value="Elp3"/>
    <property type="match status" value="1"/>
</dbReference>
<keyword evidence="10" id="KW-0004">4Fe-4S</keyword>
<keyword evidence="10" id="KW-0963">Cytoplasm</keyword>
<evidence type="ECO:0000256" key="2">
    <source>
        <dbReference type="ARBA" id="ARBA00006100"/>
    </source>
</evidence>
<dbReference type="SUPFAM" id="SSF102114">
    <property type="entry name" value="Radical SAM enzymes"/>
    <property type="match status" value="1"/>
</dbReference>
<sequence>MKVTADDLSIYIHWPFCVSKCPYCDFNSHLASTIDHDQWLRSYEREIEYFKAIIQNKYIKSIFFGGGTPSLMNPIIVEVIINKISNIAIIDQQTEITLETNPTSFETEKFKAFKSAGINRVSIGVQSLKEDDLKTLGRTHDCMQAIKTIEVANTIFPRVSFDLIYARSGQTLKDWKEELKQAIQLATSHISLYQLNIEKGTPFYKLFKDGNLVLPHSDEAAEMYEWTNHYLESKKYFRYEISNYALASQACLHNLTYWNYNSYLGIGPGAHSRIIESSSSVSAIMMWHKPEKWLDSVKTKNVGIQTNIKLTHQEIIEEMLIMGLRLKSGIDIATLEQKLNTKLENILDMNNLKHYQNQDLIKLDKNFYLTDKGLMLHSYIVSRLIK</sequence>
<dbReference type="Pfam" id="PF04055">
    <property type="entry name" value="Radical_SAM"/>
    <property type="match status" value="1"/>
</dbReference>
<name>A0AAU7C009_9RICK</name>
<dbReference type="GO" id="GO:0046872">
    <property type="term" value="F:metal ion binding"/>
    <property type="evidence" value="ECO:0007669"/>
    <property type="project" value="UniProtKB-UniRule"/>
</dbReference>